<dbReference type="EMBL" id="JBEDUW010000004">
    <property type="protein sequence ID" value="KAK9930937.1"/>
    <property type="molecule type" value="Genomic_DNA"/>
</dbReference>
<proteinExistence type="predicted"/>
<feature type="region of interest" description="Disordered" evidence="1">
    <location>
        <begin position="70"/>
        <end position="100"/>
    </location>
</feature>
<evidence type="ECO:0000256" key="1">
    <source>
        <dbReference type="SAM" id="MobiDB-lite"/>
    </source>
</evidence>
<gene>
    <name evidence="2" type="ORF">M0R45_018239</name>
</gene>
<comment type="caution">
    <text evidence="2">The sequence shown here is derived from an EMBL/GenBank/DDBJ whole genome shotgun (WGS) entry which is preliminary data.</text>
</comment>
<feature type="compositionally biased region" description="Polar residues" evidence="1">
    <location>
        <begin position="78"/>
        <end position="100"/>
    </location>
</feature>
<organism evidence="2 3">
    <name type="scientific">Rubus argutus</name>
    <name type="common">Southern blackberry</name>
    <dbReference type="NCBI Taxonomy" id="59490"/>
    <lineage>
        <taxon>Eukaryota</taxon>
        <taxon>Viridiplantae</taxon>
        <taxon>Streptophyta</taxon>
        <taxon>Embryophyta</taxon>
        <taxon>Tracheophyta</taxon>
        <taxon>Spermatophyta</taxon>
        <taxon>Magnoliopsida</taxon>
        <taxon>eudicotyledons</taxon>
        <taxon>Gunneridae</taxon>
        <taxon>Pentapetalae</taxon>
        <taxon>rosids</taxon>
        <taxon>fabids</taxon>
        <taxon>Rosales</taxon>
        <taxon>Rosaceae</taxon>
        <taxon>Rosoideae</taxon>
        <taxon>Rosoideae incertae sedis</taxon>
        <taxon>Rubus</taxon>
    </lineage>
</organism>
<evidence type="ECO:0000313" key="3">
    <source>
        <dbReference type="Proteomes" id="UP001457282"/>
    </source>
</evidence>
<dbReference type="Proteomes" id="UP001457282">
    <property type="component" value="Unassembled WGS sequence"/>
</dbReference>
<accession>A0AAW1X1T6</accession>
<sequence length="100" mass="11067">MASISQFTINLHPPSSFGHHCELAKPTVHNNLKLNSNQQTTTTKHHLPYCKSHLNFTRITSIVPLQQLKHITSHAHSSKSQPNTSSTAGPLLQTATNHRS</sequence>
<dbReference type="AlphaFoldDB" id="A0AAW1X1T6"/>
<protein>
    <submittedName>
        <fullName evidence="2">Uncharacterized protein</fullName>
    </submittedName>
</protein>
<keyword evidence="3" id="KW-1185">Reference proteome</keyword>
<reference evidence="2 3" key="1">
    <citation type="journal article" date="2023" name="G3 (Bethesda)">
        <title>A chromosome-length genome assembly and annotation of blackberry (Rubus argutus, cv. 'Hillquist').</title>
        <authorList>
            <person name="Bruna T."/>
            <person name="Aryal R."/>
            <person name="Dudchenko O."/>
            <person name="Sargent D.J."/>
            <person name="Mead D."/>
            <person name="Buti M."/>
            <person name="Cavallini A."/>
            <person name="Hytonen T."/>
            <person name="Andres J."/>
            <person name="Pham M."/>
            <person name="Weisz D."/>
            <person name="Mascagni F."/>
            <person name="Usai G."/>
            <person name="Natali L."/>
            <person name="Bassil N."/>
            <person name="Fernandez G.E."/>
            <person name="Lomsadze A."/>
            <person name="Armour M."/>
            <person name="Olukolu B."/>
            <person name="Poorten T."/>
            <person name="Britton C."/>
            <person name="Davik J."/>
            <person name="Ashrafi H."/>
            <person name="Aiden E.L."/>
            <person name="Borodovsky M."/>
            <person name="Worthington M."/>
        </authorList>
    </citation>
    <scope>NUCLEOTIDE SEQUENCE [LARGE SCALE GENOMIC DNA]</scope>
    <source>
        <strain evidence="2">PI 553951</strain>
    </source>
</reference>
<name>A0AAW1X1T6_RUBAR</name>
<evidence type="ECO:0000313" key="2">
    <source>
        <dbReference type="EMBL" id="KAK9930937.1"/>
    </source>
</evidence>